<evidence type="ECO:0000313" key="2">
    <source>
        <dbReference type="Proteomes" id="UP000614915"/>
    </source>
</evidence>
<reference evidence="1 2" key="1">
    <citation type="submission" date="2020-11" db="EMBL/GenBank/DDBJ databases">
        <title>Sequencing the genomes of 1000 actinobacteria strains.</title>
        <authorList>
            <person name="Klenk H.-P."/>
        </authorList>
    </citation>
    <scope>NUCLEOTIDE SEQUENCE [LARGE SCALE GENOMIC DNA]</scope>
    <source>
        <strain evidence="1 2">DSM 101692</strain>
    </source>
</reference>
<dbReference type="RefSeq" id="WP_196928487.1">
    <property type="nucleotide sequence ID" value="NZ_CP108567.1"/>
</dbReference>
<proteinExistence type="predicted"/>
<keyword evidence="2" id="KW-1185">Reference proteome</keyword>
<organism evidence="1 2">
    <name type="scientific">Micromonospora ureilytica</name>
    <dbReference type="NCBI Taxonomy" id="709868"/>
    <lineage>
        <taxon>Bacteria</taxon>
        <taxon>Bacillati</taxon>
        <taxon>Actinomycetota</taxon>
        <taxon>Actinomycetes</taxon>
        <taxon>Micromonosporales</taxon>
        <taxon>Micromonosporaceae</taxon>
        <taxon>Micromonospora</taxon>
    </lineage>
</organism>
<evidence type="ECO:0000313" key="1">
    <source>
        <dbReference type="EMBL" id="MBG6068119.1"/>
    </source>
</evidence>
<dbReference type="EMBL" id="JADOTX010000001">
    <property type="protein sequence ID" value="MBG6068119.1"/>
    <property type="molecule type" value="Genomic_DNA"/>
</dbReference>
<dbReference type="Proteomes" id="UP000614915">
    <property type="component" value="Unassembled WGS sequence"/>
</dbReference>
<protein>
    <recommendedName>
        <fullName evidence="3">Lasso RiPP family leader peptide-containing protein</fullName>
    </recommendedName>
</protein>
<comment type="caution">
    <text evidence="1">The sequence shown here is derived from an EMBL/GenBank/DDBJ whole genome shotgun (WGS) entry which is preliminary data.</text>
</comment>
<gene>
    <name evidence="1" type="ORF">IW248_004406</name>
</gene>
<dbReference type="NCBIfam" id="NF033521">
    <property type="entry name" value="lasso_leader_L3"/>
    <property type="match status" value="1"/>
</dbReference>
<accession>A0ABS0JM36</accession>
<sequence length="42" mass="4651">MNQNEYVAPSITDLGDFTELTLCTPWGDCRDFLGCARAPICI</sequence>
<evidence type="ECO:0008006" key="3">
    <source>
        <dbReference type="Google" id="ProtNLM"/>
    </source>
</evidence>
<name>A0ABS0JM36_9ACTN</name>